<dbReference type="AlphaFoldDB" id="A0A6S7A1J6"/>
<evidence type="ECO:0000313" key="2">
    <source>
        <dbReference type="Proteomes" id="UP000494269"/>
    </source>
</evidence>
<sequence length="514" mass="54195">MTTISSLGGVQSVTPLSTDTLISRAASPQVPSIAPASTSVLLGQSPSGASASTYTETGAVNDAVSVVMARNVASRGAGNPFSGVGVALLSRFRTEGGNYSQWAPARQDVQAQGVSGTASAASLQATNTVSLQMTTASGAKVDITLKSGAEGMAVQIDVTEGALTEDERNAIADLSGAFQDALDGLALVPPRLALAGLADMDTSLLSSVNLRATTQANGLAVQTIEFLADSTQRSLMVSGPDGDIKVSADLTKAATFGTAEQQAAAVNKYLQQFDAARSRGDGDAALMSLFKDAFATVHSSYGAAQAQRSQPEGTVVRVPSSDAHRSLLSGLADFSASIKQVTQAINPGRREEVDGFSFQVSQNSRVAGQARWNQVVSQDQQSSLKASFHRSLTPDVKLALTTDKSSQNYLYYQIDDTTRSQTDLRFERGVLASATLSQTRNLSMQVSKYVQGELVDHTVNPTVDSFTRDLLPLFKAANLDEPDKNSRDPRDQVDALMRRRYLDLAESVAALRQG</sequence>
<dbReference type="RefSeq" id="WP_175170162.1">
    <property type="nucleotide sequence ID" value="NZ_CADIJQ010000004.1"/>
</dbReference>
<evidence type="ECO:0008006" key="3">
    <source>
        <dbReference type="Google" id="ProtNLM"/>
    </source>
</evidence>
<organism evidence="1 2">
    <name type="scientific">Achromobacter kerstersii</name>
    <dbReference type="NCBI Taxonomy" id="1353890"/>
    <lineage>
        <taxon>Bacteria</taxon>
        <taxon>Pseudomonadati</taxon>
        <taxon>Pseudomonadota</taxon>
        <taxon>Betaproteobacteria</taxon>
        <taxon>Burkholderiales</taxon>
        <taxon>Alcaligenaceae</taxon>
        <taxon>Achromobacter</taxon>
    </lineage>
</organism>
<reference evidence="1 2" key="1">
    <citation type="submission" date="2020-04" db="EMBL/GenBank/DDBJ databases">
        <authorList>
            <person name="De Canck E."/>
        </authorList>
    </citation>
    <scope>NUCLEOTIDE SEQUENCE [LARGE SCALE GENOMIC DNA]</scope>
    <source>
        <strain evidence="1 2">LMG 3441</strain>
    </source>
</reference>
<protein>
    <recommendedName>
        <fullName evidence="3">Lactate dehydrogenase</fullName>
    </recommendedName>
</protein>
<dbReference type="Proteomes" id="UP000494269">
    <property type="component" value="Unassembled WGS sequence"/>
</dbReference>
<name>A0A6S7A1J6_9BURK</name>
<proteinExistence type="predicted"/>
<keyword evidence="2" id="KW-1185">Reference proteome</keyword>
<gene>
    <name evidence="1" type="ORF">LMG3441_02974</name>
</gene>
<evidence type="ECO:0000313" key="1">
    <source>
        <dbReference type="EMBL" id="CAB3708455.1"/>
    </source>
</evidence>
<dbReference type="EMBL" id="CADIJQ010000004">
    <property type="protein sequence ID" value="CAB3708455.1"/>
    <property type="molecule type" value="Genomic_DNA"/>
</dbReference>
<accession>A0A6S7A1J6</accession>